<keyword evidence="9" id="KW-0677">Repeat</keyword>
<feature type="transmembrane region" description="Helical" evidence="15">
    <location>
        <begin position="188"/>
        <end position="209"/>
    </location>
</feature>
<keyword evidence="6" id="KW-1003">Cell membrane</keyword>
<evidence type="ECO:0000256" key="4">
    <source>
        <dbReference type="ARBA" id="ARBA00021741"/>
    </source>
</evidence>
<dbReference type="FunFam" id="1.20.1280.290:FF:000010">
    <property type="entry name" value="Sugar transporter SWEET"/>
    <property type="match status" value="1"/>
</dbReference>
<evidence type="ECO:0000256" key="12">
    <source>
        <dbReference type="ARBA" id="ARBA00023136"/>
    </source>
</evidence>
<evidence type="ECO:0000256" key="11">
    <source>
        <dbReference type="ARBA" id="ARBA00023034"/>
    </source>
</evidence>
<organism evidence="16">
    <name type="scientific">Anisakis simplex</name>
    <name type="common">Herring worm</name>
    <dbReference type="NCBI Taxonomy" id="6269"/>
    <lineage>
        <taxon>Eukaryota</taxon>
        <taxon>Metazoa</taxon>
        <taxon>Ecdysozoa</taxon>
        <taxon>Nematoda</taxon>
        <taxon>Chromadorea</taxon>
        <taxon>Rhabditida</taxon>
        <taxon>Spirurina</taxon>
        <taxon>Ascaridomorpha</taxon>
        <taxon>Ascaridoidea</taxon>
        <taxon>Anisakidae</taxon>
        <taxon>Anisakis</taxon>
        <taxon>Anisakis simplex complex</taxon>
    </lineage>
</organism>
<dbReference type="PANTHER" id="PTHR10791">
    <property type="entry name" value="RAG1-ACTIVATING PROTEIN 1"/>
    <property type="match status" value="1"/>
</dbReference>
<evidence type="ECO:0000256" key="5">
    <source>
        <dbReference type="ARBA" id="ARBA00022448"/>
    </source>
</evidence>
<evidence type="ECO:0000256" key="10">
    <source>
        <dbReference type="ARBA" id="ARBA00022989"/>
    </source>
</evidence>
<comment type="function">
    <text evidence="13">Mediates both low-affinity uptake and efflux of sugar across the membrane.</text>
</comment>
<evidence type="ECO:0000256" key="8">
    <source>
        <dbReference type="ARBA" id="ARBA00022692"/>
    </source>
</evidence>
<dbReference type="Gene3D" id="1.20.1280.290">
    <property type="match status" value="2"/>
</dbReference>
<dbReference type="InterPro" id="IPR047664">
    <property type="entry name" value="SWEET"/>
</dbReference>
<keyword evidence="10 15" id="KW-1133">Transmembrane helix</keyword>
<dbReference type="FunFam" id="1.20.1280.290:FF:000004">
    <property type="entry name" value="Sugar transporter SWEET"/>
    <property type="match status" value="1"/>
</dbReference>
<proteinExistence type="inferred from homology"/>
<comment type="subcellular location">
    <subcellularLocation>
        <location evidence="1">Cell membrane</location>
        <topology evidence="1">Multi-pass membrane protein</topology>
    </subcellularLocation>
    <subcellularLocation>
        <location evidence="2">Golgi apparatus membrane</location>
        <topology evidence="2">Multi-pass membrane protein</topology>
    </subcellularLocation>
</comment>
<dbReference type="GO" id="GO:0000139">
    <property type="term" value="C:Golgi membrane"/>
    <property type="evidence" value="ECO:0007669"/>
    <property type="project" value="UniProtKB-SubCell"/>
</dbReference>
<evidence type="ECO:0000256" key="15">
    <source>
        <dbReference type="SAM" id="Phobius"/>
    </source>
</evidence>
<evidence type="ECO:0000256" key="1">
    <source>
        <dbReference type="ARBA" id="ARBA00004651"/>
    </source>
</evidence>
<keyword evidence="7 16" id="KW-0762">Sugar transport</keyword>
<dbReference type="InterPro" id="IPR004316">
    <property type="entry name" value="SWEET_rpt"/>
</dbReference>
<keyword evidence="12 15" id="KW-0472">Membrane</keyword>
<dbReference type="GO" id="GO:0051119">
    <property type="term" value="F:sugar transmembrane transporter activity"/>
    <property type="evidence" value="ECO:0007669"/>
    <property type="project" value="InterPro"/>
</dbReference>
<evidence type="ECO:0000256" key="9">
    <source>
        <dbReference type="ARBA" id="ARBA00022737"/>
    </source>
</evidence>
<evidence type="ECO:0000313" key="16">
    <source>
        <dbReference type="EMBL" id="AXS78252.1"/>
    </source>
</evidence>
<name>A0A346RVL2_ANISI</name>
<reference evidence="16" key="1">
    <citation type="submission" date="2017-10" db="EMBL/GenBank/DDBJ databases">
        <authorList>
            <person name="Banno H."/>
            <person name="Chua N.-H."/>
        </authorList>
    </citation>
    <scope>NUCLEOTIDE SEQUENCE</scope>
</reference>
<feature type="transmembrane region" description="Helical" evidence="15">
    <location>
        <begin position="73"/>
        <end position="94"/>
    </location>
</feature>
<feature type="compositionally biased region" description="Basic and acidic residues" evidence="14">
    <location>
        <begin position="363"/>
        <end position="373"/>
    </location>
</feature>
<feature type="region of interest" description="Disordered" evidence="14">
    <location>
        <begin position="359"/>
        <end position="400"/>
    </location>
</feature>
<evidence type="ECO:0000256" key="7">
    <source>
        <dbReference type="ARBA" id="ARBA00022597"/>
    </source>
</evidence>
<dbReference type="EMBL" id="MG210740">
    <property type="protein sequence ID" value="AXS78252.1"/>
    <property type="molecule type" value="Genomic_DNA"/>
</dbReference>
<evidence type="ECO:0000256" key="3">
    <source>
        <dbReference type="ARBA" id="ARBA00007809"/>
    </source>
</evidence>
<keyword evidence="11" id="KW-0333">Golgi apparatus</keyword>
<comment type="similarity">
    <text evidence="3">Belongs to the SWEET sugar transporter family.</text>
</comment>
<sequence length="400" mass="44966">MFEIFTEGITLLNAISLLAFLTTVALFFCGLGICRQIIKRRDTKEISGAPFIMGVIGGSCWWAYGRLKNDQTVLYVTSIQVVLYLSYLIFYWFMTRKKLMITIKFIATLGICAMLYFMVRCFGMKVYHPLGIICLCLNVADFAAPLANIKYVIRKRSSQTLPLPLCIANFLVSNEWFIYGLLKDDFYLILPNGVGSIFATINLVLFIVLPRKTGLRSPILMLFDIILCRRHSSEDGSVADVEAAAVEVTYKELQDSNDRKTWSDRMIANVTGEFENVIAKCTLKEQFGYSDTLNKKLSTDSSVSHIDTMSAGSSSIDAEPAKVCDKNDASLFPENVAIAFDTKQLQQLCGQLSSILHPNQQRRTTEKRQRRQSEYPTEPIASLHRTTSAPNLSHCGQDDN</sequence>
<evidence type="ECO:0000256" key="13">
    <source>
        <dbReference type="ARBA" id="ARBA00055578"/>
    </source>
</evidence>
<protein>
    <recommendedName>
        <fullName evidence="4">Sugar transporter SWEET1</fullName>
    </recommendedName>
</protein>
<evidence type="ECO:0000256" key="2">
    <source>
        <dbReference type="ARBA" id="ARBA00004653"/>
    </source>
</evidence>
<evidence type="ECO:0000256" key="14">
    <source>
        <dbReference type="SAM" id="MobiDB-lite"/>
    </source>
</evidence>
<keyword evidence="8 15" id="KW-0812">Transmembrane</keyword>
<dbReference type="AlphaFoldDB" id="A0A346RVL2"/>
<feature type="transmembrane region" description="Helical" evidence="15">
    <location>
        <begin position="101"/>
        <end position="118"/>
    </location>
</feature>
<feature type="transmembrane region" description="Helical" evidence="15">
    <location>
        <begin position="46"/>
        <end position="67"/>
    </location>
</feature>
<dbReference type="GO" id="GO:0005886">
    <property type="term" value="C:plasma membrane"/>
    <property type="evidence" value="ECO:0007669"/>
    <property type="project" value="UniProtKB-SubCell"/>
</dbReference>
<feature type="transmembrane region" description="Helical" evidence="15">
    <location>
        <begin position="130"/>
        <end position="149"/>
    </location>
</feature>
<evidence type="ECO:0000256" key="6">
    <source>
        <dbReference type="ARBA" id="ARBA00022475"/>
    </source>
</evidence>
<dbReference type="Pfam" id="PF03083">
    <property type="entry name" value="MtN3_slv"/>
    <property type="match status" value="2"/>
</dbReference>
<gene>
    <name evidence="16" type="primary">sweet-1</name>
</gene>
<dbReference type="PANTHER" id="PTHR10791:SF246">
    <property type="entry name" value="SUGAR TRANSPORTER SWEET1"/>
    <property type="match status" value="1"/>
</dbReference>
<feature type="transmembrane region" description="Helical" evidence="15">
    <location>
        <begin position="161"/>
        <end position="182"/>
    </location>
</feature>
<accession>A0A346RVL2</accession>
<keyword evidence="5" id="KW-0813">Transport</keyword>
<feature type="transmembrane region" description="Helical" evidence="15">
    <location>
        <begin position="12"/>
        <end position="34"/>
    </location>
</feature>